<proteinExistence type="predicted"/>
<evidence type="ECO:0000313" key="5">
    <source>
        <dbReference type="Proteomes" id="UP000221165"/>
    </source>
</evidence>
<accession>A0A2C6KJZ8</accession>
<evidence type="ECO:0000256" key="1">
    <source>
        <dbReference type="ARBA" id="ARBA00022737"/>
    </source>
</evidence>
<dbReference type="AlphaFoldDB" id="A0A2C6KJZ8"/>
<dbReference type="GO" id="GO:0005576">
    <property type="term" value="C:extracellular region"/>
    <property type="evidence" value="ECO:0007669"/>
    <property type="project" value="InterPro"/>
</dbReference>
<dbReference type="SUPFAM" id="SSF57414">
    <property type="entry name" value="Hairpin loop containing domain-like"/>
    <property type="match status" value="1"/>
</dbReference>
<dbReference type="CDD" id="cd01100">
    <property type="entry name" value="APPLE_Factor_XI_like"/>
    <property type="match status" value="4"/>
</dbReference>
<dbReference type="SMART" id="SM00223">
    <property type="entry name" value="APPLE"/>
    <property type="match status" value="4"/>
</dbReference>
<dbReference type="OrthoDB" id="329087at2759"/>
<name>A0A2C6KJZ8_9APIC</name>
<reference evidence="4 5" key="1">
    <citation type="journal article" date="2017" name="Int. J. Parasitol.">
        <title>The genome of the protozoan parasite Cystoisospora suis and a reverse vaccinology approach to identify vaccine candidates.</title>
        <authorList>
            <person name="Palmieri N."/>
            <person name="Shrestha A."/>
            <person name="Ruttkowski B."/>
            <person name="Beck T."/>
            <person name="Vogl C."/>
            <person name="Tomley F."/>
            <person name="Blake D.P."/>
            <person name="Joachim A."/>
        </authorList>
    </citation>
    <scope>NUCLEOTIDE SEQUENCE [LARGE SCALE GENOMIC DNA]</scope>
    <source>
        <strain evidence="4 5">Wien I</strain>
    </source>
</reference>
<evidence type="ECO:0000259" key="3">
    <source>
        <dbReference type="PROSITE" id="PS50948"/>
    </source>
</evidence>
<feature type="domain" description="Apple" evidence="3">
    <location>
        <begin position="76"/>
        <end position="152"/>
    </location>
</feature>
<keyword evidence="5" id="KW-1185">Reference proteome</keyword>
<keyword evidence="1" id="KW-0677">Repeat</keyword>
<dbReference type="SMART" id="SM00473">
    <property type="entry name" value="PAN_AP"/>
    <property type="match status" value="4"/>
</dbReference>
<feature type="domain" description="Apple" evidence="3">
    <location>
        <begin position="336"/>
        <end position="416"/>
    </location>
</feature>
<dbReference type="InterPro" id="IPR000177">
    <property type="entry name" value="Apple"/>
</dbReference>
<dbReference type="Gene3D" id="3.50.4.10">
    <property type="entry name" value="Hepatocyte Growth Factor"/>
    <property type="match status" value="5"/>
</dbReference>
<dbReference type="GO" id="GO:0006508">
    <property type="term" value="P:proteolysis"/>
    <property type="evidence" value="ECO:0007669"/>
    <property type="project" value="InterPro"/>
</dbReference>
<dbReference type="InterPro" id="IPR003609">
    <property type="entry name" value="Pan_app"/>
</dbReference>
<dbReference type="EMBL" id="MIGC01000708">
    <property type="protein sequence ID" value="PHJ24371.1"/>
    <property type="molecule type" value="Genomic_DNA"/>
</dbReference>
<dbReference type="PROSITE" id="PS50948">
    <property type="entry name" value="PAN"/>
    <property type="match status" value="2"/>
</dbReference>
<organism evidence="4 5">
    <name type="scientific">Cystoisospora suis</name>
    <dbReference type="NCBI Taxonomy" id="483139"/>
    <lineage>
        <taxon>Eukaryota</taxon>
        <taxon>Sar</taxon>
        <taxon>Alveolata</taxon>
        <taxon>Apicomplexa</taxon>
        <taxon>Conoidasida</taxon>
        <taxon>Coccidia</taxon>
        <taxon>Eucoccidiorida</taxon>
        <taxon>Eimeriorina</taxon>
        <taxon>Sarcocystidae</taxon>
        <taxon>Cystoisospora</taxon>
    </lineage>
</organism>
<dbReference type="Pfam" id="PF00024">
    <property type="entry name" value="PAN_1"/>
    <property type="match status" value="5"/>
</dbReference>
<dbReference type="VEuPathDB" id="ToxoDB:CSUI_001774"/>
<evidence type="ECO:0000256" key="2">
    <source>
        <dbReference type="ARBA" id="ARBA00023157"/>
    </source>
</evidence>
<comment type="caution">
    <text evidence="4">The sequence shown here is derived from an EMBL/GenBank/DDBJ whole genome shotgun (WGS) entry which is preliminary data.</text>
</comment>
<keyword evidence="2" id="KW-1015">Disulfide bond</keyword>
<dbReference type="GeneID" id="94425190"/>
<sequence>MESFSSVFCRYRKAIEPLVLVGFMLAQVDAFRQEGRHLLLQEQQQGSGFQESEEVSMVQSGLRAVHEHSSTVGDDCFWPGNTTTEYNVLRLQMELDDGSVFDSVKECQKRCRETSNCTMITYTKKSKMCNLKMNYSPKLVGSSDEITVRKDCPLPEGSDAFAEPGGCYRKGIGSTTANITHKGASSVEACQQDCKGIANCTHFTFNVKEKMCHLKSGKPTWRAYRDDVTATRDCNLGGEVTIQPSQSQTTASPPETDCFKKDIGSTTGSMKEANVISLEACQELCRSTDGCTHVTFGQKSKRCYVKGGQPNWRNVWFDLSTTRNCDLSKETQQAVCFKSDIGSTTPEVRVVKVDLGAAMKSVKGCQAECQKINNCTHFTYNENSKNCYLKSGKPQWREYKGDMSGSRDCDILDPSCFMDDLASRTANIKEEIIDGGSLIPSLLACQDLCRSTSNCTHVTYNSRSKKCYVKGGSTSWFVTSGDISMRRDCK</sequence>
<evidence type="ECO:0000313" key="4">
    <source>
        <dbReference type="EMBL" id="PHJ24371.1"/>
    </source>
</evidence>
<dbReference type="Proteomes" id="UP000221165">
    <property type="component" value="Unassembled WGS sequence"/>
</dbReference>
<protein>
    <submittedName>
        <fullName evidence="4">Pan domain-containing protein</fullName>
    </submittedName>
</protein>
<gene>
    <name evidence="4" type="ORF">CSUI_001774</name>
</gene>
<dbReference type="RefSeq" id="XP_067926044.1">
    <property type="nucleotide sequence ID" value="XM_068061979.1"/>
</dbReference>